<proteinExistence type="predicted"/>
<comment type="caution">
    <text evidence="2">The sequence shown here is derived from an EMBL/GenBank/DDBJ whole genome shotgun (WGS) entry which is preliminary data.</text>
</comment>
<dbReference type="AlphaFoldDB" id="A0A9D7E5U8"/>
<feature type="compositionally biased region" description="Low complexity" evidence="1">
    <location>
        <begin position="11"/>
        <end position="29"/>
    </location>
</feature>
<reference evidence="2" key="1">
    <citation type="submission" date="2020-10" db="EMBL/GenBank/DDBJ databases">
        <title>Connecting structure to function with the recovery of over 1000 high-quality activated sludge metagenome-assembled genomes encoding full-length rRNA genes using long-read sequencing.</title>
        <authorList>
            <person name="Singleton C.M."/>
            <person name="Petriglieri F."/>
            <person name="Kristensen J.M."/>
            <person name="Kirkegaard R.H."/>
            <person name="Michaelsen T.Y."/>
            <person name="Andersen M.H."/>
            <person name="Karst S.M."/>
            <person name="Dueholm M.S."/>
            <person name="Nielsen P.H."/>
            <person name="Albertsen M."/>
        </authorList>
    </citation>
    <scope>NUCLEOTIDE SEQUENCE</scope>
    <source>
        <strain evidence="2">Bjer_18-Q3-R1-45_BAT3C.347</strain>
    </source>
</reference>
<dbReference type="EMBL" id="JADJEV010000004">
    <property type="protein sequence ID" value="MBK6974699.1"/>
    <property type="molecule type" value="Genomic_DNA"/>
</dbReference>
<name>A0A9D7E5U8_9PROT</name>
<sequence length="81" mass="8433">MAKTNVAGASNNNGNKGKKPTAASTKKAVVAAQPERVVLNVEVKKTTRAGLNRLKLLLGMPNQGAVLEKLIRDGLAAAKAR</sequence>
<feature type="region of interest" description="Disordered" evidence="1">
    <location>
        <begin position="1"/>
        <end position="29"/>
    </location>
</feature>
<dbReference type="Proteomes" id="UP000807785">
    <property type="component" value="Unassembled WGS sequence"/>
</dbReference>
<evidence type="ECO:0000313" key="2">
    <source>
        <dbReference type="EMBL" id="MBK6974699.1"/>
    </source>
</evidence>
<organism evidence="2 3">
    <name type="scientific">Candidatus Methylophosphatis roskildensis</name>
    <dbReference type="NCBI Taxonomy" id="2899263"/>
    <lineage>
        <taxon>Bacteria</taxon>
        <taxon>Pseudomonadati</taxon>
        <taxon>Pseudomonadota</taxon>
        <taxon>Betaproteobacteria</taxon>
        <taxon>Nitrosomonadales</taxon>
        <taxon>Sterolibacteriaceae</taxon>
        <taxon>Candidatus Methylophosphatis</taxon>
    </lineage>
</organism>
<accession>A0A9D7E5U8</accession>
<evidence type="ECO:0000313" key="3">
    <source>
        <dbReference type="Proteomes" id="UP000807785"/>
    </source>
</evidence>
<gene>
    <name evidence="2" type="ORF">IPH26_17770</name>
</gene>
<evidence type="ECO:0000256" key="1">
    <source>
        <dbReference type="SAM" id="MobiDB-lite"/>
    </source>
</evidence>
<protein>
    <submittedName>
        <fullName evidence="2">Uncharacterized protein</fullName>
    </submittedName>
</protein>